<dbReference type="InterPro" id="IPR011701">
    <property type="entry name" value="MFS"/>
</dbReference>
<dbReference type="Gene3D" id="1.20.1250.20">
    <property type="entry name" value="MFS general substrate transporter like domains"/>
    <property type="match status" value="2"/>
</dbReference>
<name>A0A9P4P4A6_9PEZI</name>
<feature type="transmembrane region" description="Helical" evidence="5">
    <location>
        <begin position="216"/>
        <end position="234"/>
    </location>
</feature>
<sequence length="538" mass="58855">MTKAQEAAEKTLHNQENFLPRKQLVLIFTVLATTLLVYFIDQNGIGQILPTVAKDLHAQQTISWAGLLCFSDLMCGLSKNAVMLYVFRGLTGIAGGGITSLSMMIVSDIVSLERRGKYQGILGSMVGLGNLIGPLLAATFAQKSNWRGLFYLLSPTAACCGFVSWYFLPGTAPKAEFRENVRLIDWWGVGTASVGLILILVPVSGGGSYFEWKSPMVISMLVIGGLFAIVFIYVEWKVSRLPMMPLSMFKNKPVAAILFQNFFFGMVFYCYLYYLPLYFQNVRLYSPIRSATLTLPLVLTQSIASILSGQYISHFKRYGTVIWFGFTLFTIGTSLTTLFTRHTPVYAIIIILIILGYGNGNCFQPTIIALQAHCPKSQRAIVISVRNFLRCLGGSVGLAVGAAVLQNVLAKELPEGFEYLAKTTYAKPDYGAFSKEEGERILDAYAKASRAVFVFLAPCAGVCLATCVFVRDRGLTREEDEVGSVADGINGEVEEKDDCSVRVDVASVRCTRSGSGDGEKGMEIEAEKVLEAGCVKAV</sequence>
<feature type="transmembrane region" description="Helical" evidence="5">
    <location>
        <begin position="189"/>
        <end position="210"/>
    </location>
</feature>
<keyword evidence="2 5" id="KW-0812">Transmembrane</keyword>
<reference evidence="7" key="1">
    <citation type="journal article" date="2020" name="Stud. Mycol.">
        <title>101 Dothideomycetes genomes: a test case for predicting lifestyles and emergence of pathogens.</title>
        <authorList>
            <person name="Haridas S."/>
            <person name="Albert R."/>
            <person name="Binder M."/>
            <person name="Bloem J."/>
            <person name="Labutti K."/>
            <person name="Salamov A."/>
            <person name="Andreopoulos B."/>
            <person name="Baker S."/>
            <person name="Barry K."/>
            <person name="Bills G."/>
            <person name="Bluhm B."/>
            <person name="Cannon C."/>
            <person name="Castanera R."/>
            <person name="Culley D."/>
            <person name="Daum C."/>
            <person name="Ezra D."/>
            <person name="Gonzalez J."/>
            <person name="Henrissat B."/>
            <person name="Kuo A."/>
            <person name="Liang C."/>
            <person name="Lipzen A."/>
            <person name="Lutzoni F."/>
            <person name="Magnuson J."/>
            <person name="Mondo S."/>
            <person name="Nolan M."/>
            <person name="Ohm R."/>
            <person name="Pangilinan J."/>
            <person name="Park H.-J."/>
            <person name="Ramirez L."/>
            <person name="Alfaro M."/>
            <person name="Sun H."/>
            <person name="Tritt A."/>
            <person name="Yoshinaga Y."/>
            <person name="Zwiers L.-H."/>
            <person name="Turgeon B."/>
            <person name="Goodwin S."/>
            <person name="Spatafora J."/>
            <person name="Crous P."/>
            <person name="Grigoriev I."/>
        </authorList>
    </citation>
    <scope>NUCLEOTIDE SEQUENCE</scope>
    <source>
        <strain evidence="7">CBS 130266</strain>
    </source>
</reference>
<feature type="transmembrane region" description="Helical" evidence="5">
    <location>
        <begin position="24"/>
        <end position="40"/>
    </location>
</feature>
<comment type="subcellular location">
    <subcellularLocation>
        <location evidence="1">Membrane</location>
        <topology evidence="1">Multi-pass membrane protein</topology>
    </subcellularLocation>
</comment>
<dbReference type="InterPro" id="IPR020846">
    <property type="entry name" value="MFS_dom"/>
</dbReference>
<feature type="domain" description="Major facilitator superfamily (MFS) profile" evidence="6">
    <location>
        <begin position="1"/>
        <end position="475"/>
    </location>
</feature>
<dbReference type="GO" id="GO:0022857">
    <property type="term" value="F:transmembrane transporter activity"/>
    <property type="evidence" value="ECO:0007669"/>
    <property type="project" value="InterPro"/>
</dbReference>
<feature type="transmembrane region" description="Helical" evidence="5">
    <location>
        <begin position="149"/>
        <end position="168"/>
    </location>
</feature>
<evidence type="ECO:0000313" key="7">
    <source>
        <dbReference type="EMBL" id="KAF2436633.1"/>
    </source>
</evidence>
<dbReference type="AlphaFoldDB" id="A0A9P4P4A6"/>
<dbReference type="Proteomes" id="UP000800235">
    <property type="component" value="Unassembled WGS sequence"/>
</dbReference>
<feature type="transmembrane region" description="Helical" evidence="5">
    <location>
        <begin position="254"/>
        <end position="274"/>
    </location>
</feature>
<dbReference type="EMBL" id="MU007010">
    <property type="protein sequence ID" value="KAF2436633.1"/>
    <property type="molecule type" value="Genomic_DNA"/>
</dbReference>
<dbReference type="SUPFAM" id="SSF103473">
    <property type="entry name" value="MFS general substrate transporter"/>
    <property type="match status" value="1"/>
</dbReference>
<feature type="transmembrane region" description="Helical" evidence="5">
    <location>
        <begin position="345"/>
        <end position="370"/>
    </location>
</feature>
<gene>
    <name evidence="7" type="ORF">EJ08DRAFT_674498</name>
</gene>
<feature type="transmembrane region" description="Helical" evidence="5">
    <location>
        <begin position="391"/>
        <end position="410"/>
    </location>
</feature>
<keyword evidence="4 5" id="KW-0472">Membrane</keyword>
<comment type="caution">
    <text evidence="7">The sequence shown here is derived from an EMBL/GenBank/DDBJ whole genome shotgun (WGS) entry which is preliminary data.</text>
</comment>
<feature type="transmembrane region" description="Helical" evidence="5">
    <location>
        <begin position="82"/>
        <end position="106"/>
    </location>
</feature>
<evidence type="ECO:0000256" key="3">
    <source>
        <dbReference type="ARBA" id="ARBA00022989"/>
    </source>
</evidence>
<keyword evidence="3 5" id="KW-1133">Transmembrane helix</keyword>
<feature type="transmembrane region" description="Helical" evidence="5">
    <location>
        <begin position="294"/>
        <end position="313"/>
    </location>
</feature>
<keyword evidence="8" id="KW-1185">Reference proteome</keyword>
<evidence type="ECO:0000313" key="8">
    <source>
        <dbReference type="Proteomes" id="UP000800235"/>
    </source>
</evidence>
<dbReference type="PANTHER" id="PTHR23501">
    <property type="entry name" value="MAJOR FACILITATOR SUPERFAMILY"/>
    <property type="match status" value="1"/>
</dbReference>
<dbReference type="PANTHER" id="PTHR23501:SF78">
    <property type="entry name" value="MAJOR FACILITATOR SUPERFAMILY (MFS) PROFILE DOMAIN-CONTAINING PROTEIN-RELATED"/>
    <property type="match status" value="1"/>
</dbReference>
<dbReference type="Pfam" id="PF07690">
    <property type="entry name" value="MFS_1"/>
    <property type="match status" value="1"/>
</dbReference>
<evidence type="ECO:0000259" key="6">
    <source>
        <dbReference type="PROSITE" id="PS50850"/>
    </source>
</evidence>
<feature type="transmembrane region" description="Helical" evidence="5">
    <location>
        <begin position="118"/>
        <end position="137"/>
    </location>
</feature>
<evidence type="ECO:0000256" key="1">
    <source>
        <dbReference type="ARBA" id="ARBA00004141"/>
    </source>
</evidence>
<proteinExistence type="predicted"/>
<feature type="transmembrane region" description="Helical" evidence="5">
    <location>
        <begin position="320"/>
        <end position="339"/>
    </location>
</feature>
<accession>A0A9P4P4A6</accession>
<dbReference type="OrthoDB" id="10021397at2759"/>
<evidence type="ECO:0000256" key="4">
    <source>
        <dbReference type="ARBA" id="ARBA00023136"/>
    </source>
</evidence>
<dbReference type="GO" id="GO:0005886">
    <property type="term" value="C:plasma membrane"/>
    <property type="evidence" value="ECO:0007669"/>
    <property type="project" value="TreeGrafter"/>
</dbReference>
<feature type="transmembrane region" description="Helical" evidence="5">
    <location>
        <begin position="451"/>
        <end position="470"/>
    </location>
</feature>
<protein>
    <submittedName>
        <fullName evidence="7">MFS transporter</fullName>
    </submittedName>
</protein>
<evidence type="ECO:0000256" key="5">
    <source>
        <dbReference type="SAM" id="Phobius"/>
    </source>
</evidence>
<dbReference type="PROSITE" id="PS50850">
    <property type="entry name" value="MFS"/>
    <property type="match status" value="1"/>
</dbReference>
<dbReference type="FunFam" id="1.20.1250.20:FF:000196">
    <property type="entry name" value="MFS toxin efflux pump (AflT)"/>
    <property type="match status" value="1"/>
</dbReference>
<evidence type="ECO:0000256" key="2">
    <source>
        <dbReference type="ARBA" id="ARBA00022692"/>
    </source>
</evidence>
<organism evidence="7 8">
    <name type="scientific">Tothia fuscella</name>
    <dbReference type="NCBI Taxonomy" id="1048955"/>
    <lineage>
        <taxon>Eukaryota</taxon>
        <taxon>Fungi</taxon>
        <taxon>Dikarya</taxon>
        <taxon>Ascomycota</taxon>
        <taxon>Pezizomycotina</taxon>
        <taxon>Dothideomycetes</taxon>
        <taxon>Pleosporomycetidae</taxon>
        <taxon>Venturiales</taxon>
        <taxon>Cylindrosympodiaceae</taxon>
        <taxon>Tothia</taxon>
    </lineage>
</organism>
<dbReference type="InterPro" id="IPR036259">
    <property type="entry name" value="MFS_trans_sf"/>
</dbReference>